<evidence type="ECO:0000313" key="1">
    <source>
        <dbReference type="EMBL" id="MRI65115.1"/>
    </source>
</evidence>
<evidence type="ECO:0000313" key="2">
    <source>
        <dbReference type="Proteomes" id="UP000435187"/>
    </source>
</evidence>
<organism evidence="1 2">
    <name type="scientific">Gracilibacillus thailandensis</name>
    <dbReference type="NCBI Taxonomy" id="563735"/>
    <lineage>
        <taxon>Bacteria</taxon>
        <taxon>Bacillati</taxon>
        <taxon>Bacillota</taxon>
        <taxon>Bacilli</taxon>
        <taxon>Bacillales</taxon>
        <taxon>Bacillaceae</taxon>
        <taxon>Gracilibacillus</taxon>
    </lineage>
</organism>
<keyword evidence="2" id="KW-1185">Reference proteome</keyword>
<comment type="caution">
    <text evidence="1">The sequence shown here is derived from an EMBL/GenBank/DDBJ whole genome shotgun (WGS) entry which is preliminary data.</text>
</comment>
<name>A0A6N7QW45_9BACI</name>
<accession>A0A6N7QW45</accession>
<dbReference type="EMBL" id="WJEE01000002">
    <property type="protein sequence ID" value="MRI65115.1"/>
    <property type="molecule type" value="Genomic_DNA"/>
</dbReference>
<dbReference type="Proteomes" id="UP000435187">
    <property type="component" value="Unassembled WGS sequence"/>
</dbReference>
<reference evidence="1 2" key="1">
    <citation type="submission" date="2019-10" db="EMBL/GenBank/DDBJ databases">
        <title>Gracilibacillus salitolerans sp. nov., a moderate halophile isolated from a saline soil in northwest China.</title>
        <authorList>
            <person name="Gan L."/>
        </authorList>
    </citation>
    <scope>NUCLEOTIDE SEQUENCE [LARGE SCALE GENOMIC DNA]</scope>
    <source>
        <strain evidence="1 2">TP2-8</strain>
    </source>
</reference>
<gene>
    <name evidence="1" type="ORF">GH885_01980</name>
</gene>
<protein>
    <submittedName>
        <fullName evidence="1">Uncharacterized protein</fullName>
    </submittedName>
</protein>
<sequence>MLSKHYPRVYVKEVEEEIRCIEHCAERMQELAKQGDTDTMLLFATNLVRSARALDDYAKVKKEYNPVSMKHYKELTDFQVRMMMNER</sequence>
<dbReference type="AlphaFoldDB" id="A0A6N7QW45"/>
<dbReference type="RefSeq" id="WP_153833982.1">
    <property type="nucleotide sequence ID" value="NZ_JBHUMW010000105.1"/>
</dbReference>
<proteinExistence type="predicted"/>